<reference evidence="1 2" key="2">
    <citation type="journal article" date="2016" name="Genome Announc.">
        <title>Complete Genome Sequence of Streptomyces ambofaciens DSM 40697, a Paradigm for Genome Plasticity Studies.</title>
        <authorList>
            <person name="Thibessard A."/>
            <person name="Leblond P."/>
        </authorList>
    </citation>
    <scope>NUCLEOTIDE SEQUENCE [LARGE SCALE GENOMIC DNA]</scope>
    <source>
        <strain evidence="1 2">DSM 40697</strain>
    </source>
</reference>
<dbReference type="RefSeq" id="WP_063484213.1">
    <property type="nucleotide sequence ID" value="NZ_CP012949.1"/>
</dbReference>
<evidence type="ECO:0008006" key="3">
    <source>
        <dbReference type="Google" id="ProtNLM"/>
    </source>
</evidence>
<dbReference type="SUPFAM" id="SSF101478">
    <property type="entry name" value="ADP-ribosylglycohydrolase"/>
    <property type="match status" value="1"/>
</dbReference>
<accession>A0ABN4PMZ4</accession>
<organism evidence="1 2">
    <name type="scientific">Streptomyces ambofaciens</name>
    <dbReference type="NCBI Taxonomy" id="1889"/>
    <lineage>
        <taxon>Bacteria</taxon>
        <taxon>Bacillati</taxon>
        <taxon>Actinomycetota</taxon>
        <taxon>Actinomycetes</taxon>
        <taxon>Kitasatosporales</taxon>
        <taxon>Streptomycetaceae</taxon>
        <taxon>Streptomyces</taxon>
    </lineage>
</organism>
<proteinExistence type="predicted"/>
<protein>
    <recommendedName>
        <fullName evidence="3">ADP-ribosylglycohydrolase</fullName>
    </recommendedName>
</protein>
<dbReference type="EMBL" id="CP012949">
    <property type="protein sequence ID" value="ANB10613.1"/>
    <property type="molecule type" value="Genomic_DNA"/>
</dbReference>
<dbReference type="Proteomes" id="UP000076720">
    <property type="component" value="Chromosome"/>
</dbReference>
<dbReference type="PANTHER" id="PTHR16222">
    <property type="entry name" value="ADP-RIBOSYLGLYCOHYDROLASE"/>
    <property type="match status" value="1"/>
</dbReference>
<dbReference type="InterPro" id="IPR005502">
    <property type="entry name" value="Ribosyl_crysJ1"/>
</dbReference>
<evidence type="ECO:0000313" key="1">
    <source>
        <dbReference type="EMBL" id="ANB10613.1"/>
    </source>
</evidence>
<dbReference type="InterPro" id="IPR036705">
    <property type="entry name" value="Ribosyl_crysJ1_sf"/>
</dbReference>
<sequence>MFAPFPVLHRQLHIMLRDKKDQGRDVTGLAERLTHLPDDYQAVADLAAAIDTAPMREDWPYVEPSDLARIRAEQAPATEDPPAPLPPGAGERARAGFLGSVAGCILGKPVEVMPTLDELRSALARLGEWPLRDYFPSGLCTDGGFRAFHPDWPETVRDNITRVAPDDDINYTLLGMMALERHGAGFTKSDLYRLWLDNIPLGCTWGPERTFLTRQGLAMGMDDWPVPHEEELAAAPARLNPGDEWCGAMIRADAYGYACPGRPGLAAELAWRDASLTHRGNGIYGAMFAAAAISAAVTAGGPLEIFTTALRYVPQRSRFFAVVNDSLELVAGARDWLEGYRAIHGRYAEYGHCRVFQESGTLINTLRFATDVGDGICKQVSQGNDTDSYGATAGSILGVYFGPGHLEERWITPFRDVLHTRLADFHELSLARTADRIAALPARVLGHGSAQS</sequence>
<keyword evidence="2" id="KW-1185">Reference proteome</keyword>
<reference evidence="2" key="1">
    <citation type="submission" date="2015-10" db="EMBL/GenBank/DDBJ databases">
        <title>Complete genome sequence of Streptomyces ambofaciens DSM 40697.</title>
        <authorList>
            <person name="Thibessard A."/>
            <person name="Leblond P."/>
        </authorList>
    </citation>
    <scope>NUCLEOTIDE SEQUENCE [LARGE SCALE GENOMIC DNA]</scope>
    <source>
        <strain evidence="2">DSM 40697</strain>
    </source>
</reference>
<dbReference type="Pfam" id="PF03747">
    <property type="entry name" value="ADP_ribosyl_GH"/>
    <property type="match status" value="1"/>
</dbReference>
<name>A0ABN4PMZ4_STRAM</name>
<dbReference type="Gene3D" id="1.10.4080.10">
    <property type="entry name" value="ADP-ribosylation/Crystallin J1"/>
    <property type="match status" value="1"/>
</dbReference>
<gene>
    <name evidence="1" type="ORF">SAM40697_6660</name>
</gene>
<dbReference type="PANTHER" id="PTHR16222:SF12">
    <property type="entry name" value="ADP-RIBOSYLGLYCOHYDROLASE-RELATED"/>
    <property type="match status" value="1"/>
</dbReference>
<evidence type="ECO:0000313" key="2">
    <source>
        <dbReference type="Proteomes" id="UP000076720"/>
    </source>
</evidence>
<dbReference type="InterPro" id="IPR050792">
    <property type="entry name" value="ADP-ribosylglycohydrolase"/>
</dbReference>